<keyword evidence="7" id="KW-0503">Monooxygenase</keyword>
<dbReference type="InterPro" id="IPR002401">
    <property type="entry name" value="Cyt_P450_E_grp-I"/>
</dbReference>
<name>A0A2S4KZ12_9HYPO</name>
<organism evidence="7 8">
    <name type="scientific">Tolypocladium paradoxum</name>
    <dbReference type="NCBI Taxonomy" id="94208"/>
    <lineage>
        <taxon>Eukaryota</taxon>
        <taxon>Fungi</taxon>
        <taxon>Dikarya</taxon>
        <taxon>Ascomycota</taxon>
        <taxon>Pezizomycotina</taxon>
        <taxon>Sordariomycetes</taxon>
        <taxon>Hypocreomycetidae</taxon>
        <taxon>Hypocreales</taxon>
        <taxon>Ophiocordycipitaceae</taxon>
        <taxon>Tolypocladium</taxon>
    </lineage>
</organism>
<comment type="caution">
    <text evidence="7">The sequence shown here is derived from an EMBL/GenBank/DDBJ whole genome shotgun (WGS) entry which is preliminary data.</text>
</comment>
<dbReference type="Pfam" id="PF00067">
    <property type="entry name" value="p450"/>
    <property type="match status" value="1"/>
</dbReference>
<evidence type="ECO:0000256" key="6">
    <source>
        <dbReference type="PIRSR" id="PIRSR602401-1"/>
    </source>
</evidence>
<reference evidence="7 8" key="1">
    <citation type="submission" date="2018-01" db="EMBL/GenBank/DDBJ databases">
        <title>Harnessing the power of phylogenomics to disentangle the directionality and signatures of interkingdom host jumping in the parasitic fungal genus Tolypocladium.</title>
        <authorList>
            <person name="Quandt C.A."/>
            <person name="Patterson W."/>
            <person name="Spatafora J.W."/>
        </authorList>
    </citation>
    <scope>NUCLEOTIDE SEQUENCE [LARGE SCALE GENOMIC DNA]</scope>
    <source>
        <strain evidence="7 8">NRBC 100945</strain>
    </source>
</reference>
<keyword evidence="4" id="KW-0560">Oxidoreductase</keyword>
<proteinExistence type="inferred from homology"/>
<evidence type="ECO:0000256" key="1">
    <source>
        <dbReference type="ARBA" id="ARBA00010617"/>
    </source>
</evidence>
<keyword evidence="3 6" id="KW-0479">Metal-binding</keyword>
<dbReference type="AlphaFoldDB" id="A0A2S4KZ12"/>
<evidence type="ECO:0000256" key="4">
    <source>
        <dbReference type="ARBA" id="ARBA00023002"/>
    </source>
</evidence>
<dbReference type="GO" id="GO:0020037">
    <property type="term" value="F:heme binding"/>
    <property type="evidence" value="ECO:0007669"/>
    <property type="project" value="InterPro"/>
</dbReference>
<keyword evidence="5 6" id="KW-0408">Iron</keyword>
<protein>
    <submittedName>
        <fullName evidence="7">Sterigmatocystin biosynthesis P450 monooxygenase</fullName>
    </submittedName>
</protein>
<keyword evidence="8" id="KW-1185">Reference proteome</keyword>
<dbReference type="SUPFAM" id="SSF48264">
    <property type="entry name" value="Cytochrome P450"/>
    <property type="match status" value="1"/>
</dbReference>
<dbReference type="PANTHER" id="PTHR24305:SF96">
    <property type="entry name" value="CYTOCHROME P450 MONOOXYGENASE STCB-RELATED"/>
    <property type="match status" value="1"/>
</dbReference>
<dbReference type="GO" id="GO:0016705">
    <property type="term" value="F:oxidoreductase activity, acting on paired donors, with incorporation or reduction of molecular oxygen"/>
    <property type="evidence" value="ECO:0007669"/>
    <property type="project" value="InterPro"/>
</dbReference>
<dbReference type="Proteomes" id="UP000237481">
    <property type="component" value="Unassembled WGS sequence"/>
</dbReference>
<dbReference type="GO" id="GO:0004497">
    <property type="term" value="F:monooxygenase activity"/>
    <property type="evidence" value="ECO:0007669"/>
    <property type="project" value="UniProtKB-KW"/>
</dbReference>
<evidence type="ECO:0000256" key="3">
    <source>
        <dbReference type="ARBA" id="ARBA00022723"/>
    </source>
</evidence>
<dbReference type="EMBL" id="PKSG01000446">
    <property type="protein sequence ID" value="POR35423.1"/>
    <property type="molecule type" value="Genomic_DNA"/>
</dbReference>
<gene>
    <name evidence="7" type="ORF">TPAR_04387</name>
</gene>
<evidence type="ECO:0000313" key="7">
    <source>
        <dbReference type="EMBL" id="POR35423.1"/>
    </source>
</evidence>
<dbReference type="InterPro" id="IPR036396">
    <property type="entry name" value="Cyt_P450_sf"/>
</dbReference>
<dbReference type="PRINTS" id="PR00463">
    <property type="entry name" value="EP450I"/>
</dbReference>
<evidence type="ECO:0000256" key="5">
    <source>
        <dbReference type="ARBA" id="ARBA00023004"/>
    </source>
</evidence>
<dbReference type="STRING" id="94208.A0A2S4KZ12"/>
<dbReference type="OrthoDB" id="1470350at2759"/>
<comment type="similarity">
    <text evidence="1">Belongs to the cytochrome P450 family.</text>
</comment>
<sequence length="498" mass="55934">MSSYLSGRLVQIIGIVLLLVVARAVYRVLGEPTAHVPGPWYSNWTSLVLDFHFLSGAKASYVHALHQKYGPVVRIGPNEVDITDIEAVKAIYGIKEVFRKSQFYRRITAPGQEAMFTTIDVDFHRRHRRLLAGPMSESSLKSLIPTINSRVELAVDKISAEIKALGYADVSKWWLFMATDVIGELTFGDSFRMLELGRKNDYAHALEEIGRVGAIRTTFPYLTRLSGTLPFPLPIFKRAVQSSRNIARYASESLERYRRLVAASPDLVQQTLFTKVFQAKDEDKLTFNEMRDEAQSYIIAGSDTTANSLTYLTWSVCRNPGIREALVKELRTLPEPYTESQLRELPFLNHVIDETLRLYAAAPGVLPRSVPPGGAQLAGYWFKEGDVVSAQAYSMHRDPVIFPDPDEFIPSRWAEPTKLMKDSYMPFGRGPRALADSSPVCIGLHLAQIELRLATARFFLAFPEARMSSLEGMSDDDMKPRIYFLMVPSGGRCLIQAA</sequence>
<comment type="cofactor">
    <cofactor evidence="6">
        <name>heme</name>
        <dbReference type="ChEBI" id="CHEBI:30413"/>
    </cofactor>
</comment>
<keyword evidence="2 6" id="KW-0349">Heme</keyword>
<dbReference type="PANTHER" id="PTHR24305">
    <property type="entry name" value="CYTOCHROME P450"/>
    <property type="match status" value="1"/>
</dbReference>
<dbReference type="Gene3D" id="1.10.630.10">
    <property type="entry name" value="Cytochrome P450"/>
    <property type="match status" value="1"/>
</dbReference>
<dbReference type="CDD" id="cd11059">
    <property type="entry name" value="CYP_fungal"/>
    <property type="match status" value="1"/>
</dbReference>
<evidence type="ECO:0000256" key="2">
    <source>
        <dbReference type="ARBA" id="ARBA00022617"/>
    </source>
</evidence>
<dbReference type="PRINTS" id="PR00385">
    <property type="entry name" value="P450"/>
</dbReference>
<dbReference type="InterPro" id="IPR050121">
    <property type="entry name" value="Cytochrome_P450_monoxygenase"/>
</dbReference>
<feature type="binding site" description="axial binding residue" evidence="6">
    <location>
        <position position="441"/>
    </location>
    <ligand>
        <name>heme</name>
        <dbReference type="ChEBI" id="CHEBI:30413"/>
    </ligand>
    <ligandPart>
        <name>Fe</name>
        <dbReference type="ChEBI" id="CHEBI:18248"/>
    </ligandPart>
</feature>
<dbReference type="InterPro" id="IPR001128">
    <property type="entry name" value="Cyt_P450"/>
</dbReference>
<dbReference type="GO" id="GO:0005506">
    <property type="term" value="F:iron ion binding"/>
    <property type="evidence" value="ECO:0007669"/>
    <property type="project" value="InterPro"/>
</dbReference>
<evidence type="ECO:0000313" key="8">
    <source>
        <dbReference type="Proteomes" id="UP000237481"/>
    </source>
</evidence>
<accession>A0A2S4KZ12</accession>